<name>A0A4Z2EK46_9TELE</name>
<dbReference type="InterPro" id="IPR001671">
    <property type="entry name" value="Melcrt_ACTH_rcpt"/>
</dbReference>
<dbReference type="InterPro" id="IPR000276">
    <property type="entry name" value="GPCR_Rhodpsn"/>
</dbReference>
<evidence type="ECO:0000256" key="10">
    <source>
        <dbReference type="RuleBase" id="RU000688"/>
    </source>
</evidence>
<evidence type="ECO:0000256" key="8">
    <source>
        <dbReference type="ARBA" id="ARBA00023180"/>
    </source>
</evidence>
<evidence type="ECO:0000256" key="1">
    <source>
        <dbReference type="ARBA" id="ARBA00004651"/>
    </source>
</evidence>
<protein>
    <submittedName>
        <fullName evidence="14">Melanocortin receptor 4</fullName>
    </submittedName>
</protein>
<reference evidence="14 15" key="1">
    <citation type="submission" date="2019-03" db="EMBL/GenBank/DDBJ databases">
        <title>First draft genome of Liparis tanakae, snailfish: a comprehensive survey of snailfish specific genes.</title>
        <authorList>
            <person name="Kim W."/>
            <person name="Song I."/>
            <person name="Jeong J.-H."/>
            <person name="Kim D."/>
            <person name="Kim S."/>
            <person name="Ryu S."/>
            <person name="Song J.Y."/>
            <person name="Lee S.K."/>
        </authorList>
    </citation>
    <scope>NUCLEOTIDE SEQUENCE [LARGE SCALE GENOMIC DNA]</scope>
    <source>
        <tissue evidence="14">Muscle</tissue>
    </source>
</reference>
<feature type="transmembrane region" description="Helical" evidence="12">
    <location>
        <begin position="59"/>
        <end position="78"/>
    </location>
</feature>
<evidence type="ECO:0000256" key="6">
    <source>
        <dbReference type="ARBA" id="ARBA00023136"/>
    </source>
</evidence>
<dbReference type="Pfam" id="PF00001">
    <property type="entry name" value="7tm_1"/>
    <property type="match status" value="1"/>
</dbReference>
<feature type="transmembrane region" description="Helical" evidence="12">
    <location>
        <begin position="135"/>
        <end position="155"/>
    </location>
</feature>
<evidence type="ECO:0000256" key="12">
    <source>
        <dbReference type="SAM" id="Phobius"/>
    </source>
</evidence>
<sequence length="430" mass="47160">MNATQDDGFLLGFLNRSRPSGVSSSSSPPPAAADPSSTLGGGDPSSAGCYEQLLISTEVFLALGIVSLLENILVVAAIAKNKNLHSPMYLFICSLAVADMLVSVSNASETIVIALINGGRLAVPAALVKSMDNVFDSLICSSLLASIWSLLAIAVDRYITIFYALRYHNIVTLRRALLVIAGIWTCCTACGILFIVYSESTTVLVCLITMFFAMLALMASLYVHMFLLARLHMKRIAALPGSAPVHQRANMKGAITLTILLGVFVVCWAPFFLHLILMITCPRNPYCTCFMSHFNMYLILIIFWSSFQNGLLFELRTFFSMWFQSSEMELNGSGNKSTKNREQWAALPPPPAGRGASVQDAECKENITQRRNVLYDVEINKRAVHVSGTRVGICIVPLQRSVFGFDLMAAFLWPLCLSFPPSPPFLKQSR</sequence>
<evidence type="ECO:0000256" key="5">
    <source>
        <dbReference type="ARBA" id="ARBA00023040"/>
    </source>
</evidence>
<keyword evidence="6 12" id="KW-0472">Membrane</keyword>
<dbReference type="Proteomes" id="UP000314294">
    <property type="component" value="Unassembled WGS sequence"/>
</dbReference>
<keyword evidence="3 10" id="KW-0812">Transmembrane</keyword>
<evidence type="ECO:0000313" key="14">
    <source>
        <dbReference type="EMBL" id="TNN29189.1"/>
    </source>
</evidence>
<gene>
    <name evidence="14" type="primary">mc4r</name>
    <name evidence="14" type="ORF">EYF80_060663</name>
</gene>
<dbReference type="PROSITE" id="PS50262">
    <property type="entry name" value="G_PROTEIN_RECEP_F1_2"/>
    <property type="match status" value="1"/>
</dbReference>
<dbReference type="EMBL" id="SRLO01005954">
    <property type="protein sequence ID" value="TNN29189.1"/>
    <property type="molecule type" value="Genomic_DNA"/>
</dbReference>
<feature type="transmembrane region" description="Helical" evidence="12">
    <location>
        <begin position="90"/>
        <end position="115"/>
    </location>
</feature>
<dbReference type="PRINTS" id="PR00534">
    <property type="entry name" value="MCRFAMILY"/>
</dbReference>
<dbReference type="GO" id="GO:0004977">
    <property type="term" value="F:melanocortin receptor activity"/>
    <property type="evidence" value="ECO:0007669"/>
    <property type="project" value="InterPro"/>
</dbReference>
<dbReference type="SUPFAM" id="SSF81321">
    <property type="entry name" value="Family A G protein-coupled receptor-like"/>
    <property type="match status" value="1"/>
</dbReference>
<dbReference type="AlphaFoldDB" id="A0A4Z2EK46"/>
<keyword evidence="15" id="KW-1185">Reference proteome</keyword>
<dbReference type="OrthoDB" id="5970330at2759"/>
<feature type="transmembrane region" description="Helical" evidence="12">
    <location>
        <begin position="202"/>
        <end position="227"/>
    </location>
</feature>
<evidence type="ECO:0000256" key="9">
    <source>
        <dbReference type="ARBA" id="ARBA00023224"/>
    </source>
</evidence>
<dbReference type="PROSITE" id="PS00237">
    <property type="entry name" value="G_PROTEIN_RECEP_F1_1"/>
    <property type="match status" value="1"/>
</dbReference>
<evidence type="ECO:0000256" key="4">
    <source>
        <dbReference type="ARBA" id="ARBA00022989"/>
    </source>
</evidence>
<keyword evidence="8" id="KW-0325">Glycoprotein</keyword>
<feature type="transmembrane region" description="Helical" evidence="12">
    <location>
        <begin position="254"/>
        <end position="276"/>
    </location>
</feature>
<feature type="region of interest" description="Disordered" evidence="11">
    <location>
        <begin position="1"/>
        <end position="42"/>
    </location>
</feature>
<accession>A0A4Z2EK46</accession>
<dbReference type="PRINTS" id="PR00535">
    <property type="entry name" value="MELNOCORTINR"/>
</dbReference>
<evidence type="ECO:0000313" key="15">
    <source>
        <dbReference type="Proteomes" id="UP000314294"/>
    </source>
</evidence>
<feature type="transmembrane region" description="Helical" evidence="12">
    <location>
        <begin position="176"/>
        <end position="196"/>
    </location>
</feature>
<evidence type="ECO:0000259" key="13">
    <source>
        <dbReference type="PROSITE" id="PS50262"/>
    </source>
</evidence>
<dbReference type="CDD" id="cd15103">
    <property type="entry name" value="7tmA_MCR"/>
    <property type="match status" value="1"/>
</dbReference>
<evidence type="ECO:0000256" key="2">
    <source>
        <dbReference type="ARBA" id="ARBA00022475"/>
    </source>
</evidence>
<evidence type="ECO:0000256" key="3">
    <source>
        <dbReference type="ARBA" id="ARBA00022692"/>
    </source>
</evidence>
<keyword evidence="4 12" id="KW-1133">Transmembrane helix</keyword>
<dbReference type="InterPro" id="IPR017452">
    <property type="entry name" value="GPCR_Rhodpsn_7TM"/>
</dbReference>
<comment type="similarity">
    <text evidence="10">Belongs to the G-protein coupled receptor 1 family.</text>
</comment>
<keyword evidence="2" id="KW-1003">Cell membrane</keyword>
<feature type="domain" description="G-protein coupled receptors family 1 profile" evidence="13">
    <location>
        <begin position="70"/>
        <end position="313"/>
    </location>
</feature>
<dbReference type="FunFam" id="1.20.1070.10:FF:000077">
    <property type="entry name" value="Melanocortin receptor 4"/>
    <property type="match status" value="1"/>
</dbReference>
<keyword evidence="7 10" id="KW-0675">Receptor</keyword>
<organism evidence="14 15">
    <name type="scientific">Liparis tanakae</name>
    <name type="common">Tanaka's snailfish</name>
    <dbReference type="NCBI Taxonomy" id="230148"/>
    <lineage>
        <taxon>Eukaryota</taxon>
        <taxon>Metazoa</taxon>
        <taxon>Chordata</taxon>
        <taxon>Craniata</taxon>
        <taxon>Vertebrata</taxon>
        <taxon>Euteleostomi</taxon>
        <taxon>Actinopterygii</taxon>
        <taxon>Neopterygii</taxon>
        <taxon>Teleostei</taxon>
        <taxon>Neoteleostei</taxon>
        <taxon>Acanthomorphata</taxon>
        <taxon>Eupercaria</taxon>
        <taxon>Perciformes</taxon>
        <taxon>Cottioidei</taxon>
        <taxon>Cottales</taxon>
        <taxon>Liparidae</taxon>
        <taxon>Liparis</taxon>
    </lineage>
</organism>
<comment type="subcellular location">
    <subcellularLocation>
        <location evidence="1">Cell membrane</location>
        <topology evidence="1">Multi-pass membrane protein</topology>
    </subcellularLocation>
</comment>
<dbReference type="Gene3D" id="1.20.1070.10">
    <property type="entry name" value="Rhodopsin 7-helix transmembrane proteins"/>
    <property type="match status" value="1"/>
</dbReference>
<proteinExistence type="inferred from homology"/>
<comment type="caution">
    <text evidence="14">The sequence shown here is derived from an EMBL/GenBank/DDBJ whole genome shotgun (WGS) entry which is preliminary data.</text>
</comment>
<keyword evidence="5 10" id="KW-0297">G-protein coupled receptor</keyword>
<evidence type="ECO:0000256" key="11">
    <source>
        <dbReference type="SAM" id="MobiDB-lite"/>
    </source>
</evidence>
<dbReference type="PANTHER" id="PTHR22750">
    <property type="entry name" value="G-PROTEIN COUPLED RECEPTOR"/>
    <property type="match status" value="1"/>
</dbReference>
<dbReference type="InterPro" id="IPR001908">
    <property type="entry name" value="MC3-5R"/>
</dbReference>
<keyword evidence="9 10" id="KW-0807">Transducer</keyword>
<dbReference type="PRINTS" id="PR00237">
    <property type="entry name" value="GPCRRHODOPSN"/>
</dbReference>
<dbReference type="SMART" id="SM01381">
    <property type="entry name" value="7TM_GPCR_Srsx"/>
    <property type="match status" value="1"/>
</dbReference>
<feature type="transmembrane region" description="Helical" evidence="12">
    <location>
        <begin position="296"/>
        <end position="315"/>
    </location>
</feature>
<evidence type="ECO:0000256" key="7">
    <source>
        <dbReference type="ARBA" id="ARBA00023170"/>
    </source>
</evidence>
<dbReference type="GO" id="GO:0005886">
    <property type="term" value="C:plasma membrane"/>
    <property type="evidence" value="ECO:0007669"/>
    <property type="project" value="UniProtKB-SubCell"/>
</dbReference>
<feature type="compositionally biased region" description="Low complexity" evidence="11">
    <location>
        <begin position="17"/>
        <end position="26"/>
    </location>
</feature>